<gene>
    <name evidence="2" type="ORF">OO017_16770</name>
</gene>
<reference evidence="2 3" key="1">
    <citation type="submission" date="2022-11" db="EMBL/GenBank/DDBJ databases">
        <title>The characterization of three novel Bacteroidetes species and genomic analysis of their roles in tidal elemental geochemical cycles.</title>
        <authorList>
            <person name="Ma K.-J."/>
        </authorList>
    </citation>
    <scope>NUCLEOTIDE SEQUENCE [LARGE SCALE GENOMIC DNA]</scope>
    <source>
        <strain evidence="2 3">M82</strain>
    </source>
</reference>
<dbReference type="Pfam" id="PF13648">
    <property type="entry name" value="Lipocalin_4"/>
    <property type="match status" value="1"/>
</dbReference>
<dbReference type="Proteomes" id="UP001207228">
    <property type="component" value="Unassembled WGS sequence"/>
</dbReference>
<proteinExistence type="predicted"/>
<keyword evidence="3" id="KW-1185">Reference proteome</keyword>
<evidence type="ECO:0000259" key="1">
    <source>
        <dbReference type="Pfam" id="PF13648"/>
    </source>
</evidence>
<dbReference type="EMBL" id="JAPFQO010000011">
    <property type="protein sequence ID" value="MCX2741615.1"/>
    <property type="molecule type" value="Genomic_DNA"/>
</dbReference>
<evidence type="ECO:0000313" key="2">
    <source>
        <dbReference type="EMBL" id="MCX2741615.1"/>
    </source>
</evidence>
<feature type="domain" description="Lipocalin-like" evidence="1">
    <location>
        <begin position="4"/>
        <end position="86"/>
    </location>
</feature>
<sequence length="108" mass="12429">MLTAGKWNGNAVYYKGKPMSVEEFGSDIKDIQIQFNKDGSYIHFGEGEEIGNGTWEFTADENSIIQDKGSEDEYVFDINKLTSSELYFETEEVISDELTDIVEYRFNR</sequence>
<protein>
    <submittedName>
        <fullName evidence="2">Lipocalin family protein</fullName>
    </submittedName>
</protein>
<organism evidence="2 3">
    <name type="scientific">Pontibacter anaerobius</name>
    <dbReference type="NCBI Taxonomy" id="2993940"/>
    <lineage>
        <taxon>Bacteria</taxon>
        <taxon>Pseudomonadati</taxon>
        <taxon>Bacteroidota</taxon>
        <taxon>Cytophagia</taxon>
        <taxon>Cytophagales</taxon>
        <taxon>Hymenobacteraceae</taxon>
        <taxon>Pontibacter</taxon>
    </lineage>
</organism>
<name>A0ABT3RJ81_9BACT</name>
<accession>A0ABT3RJ81</accession>
<dbReference type="InterPro" id="IPR024311">
    <property type="entry name" value="Lipocalin-like"/>
</dbReference>
<comment type="caution">
    <text evidence="2">The sequence shown here is derived from an EMBL/GenBank/DDBJ whole genome shotgun (WGS) entry which is preliminary data.</text>
</comment>
<evidence type="ECO:0000313" key="3">
    <source>
        <dbReference type="Proteomes" id="UP001207228"/>
    </source>
</evidence>